<dbReference type="EMBL" id="RCHU02000014">
    <property type="protein sequence ID" value="KAL3571497.1"/>
    <property type="molecule type" value="Genomic_DNA"/>
</dbReference>
<dbReference type="Proteomes" id="UP000309997">
    <property type="component" value="Unassembled WGS sequence"/>
</dbReference>
<organism evidence="1 2">
    <name type="scientific">Populus alba</name>
    <name type="common">White poplar</name>
    <dbReference type="NCBI Taxonomy" id="43335"/>
    <lineage>
        <taxon>Eukaryota</taxon>
        <taxon>Viridiplantae</taxon>
        <taxon>Streptophyta</taxon>
        <taxon>Embryophyta</taxon>
        <taxon>Tracheophyta</taxon>
        <taxon>Spermatophyta</taxon>
        <taxon>Magnoliopsida</taxon>
        <taxon>eudicotyledons</taxon>
        <taxon>Gunneridae</taxon>
        <taxon>Pentapetalae</taxon>
        <taxon>rosids</taxon>
        <taxon>fabids</taxon>
        <taxon>Malpighiales</taxon>
        <taxon>Salicaceae</taxon>
        <taxon>Saliceae</taxon>
        <taxon>Populus</taxon>
    </lineage>
</organism>
<sequence>MVADQLSSQKIERARKSSRKSEEIRSKREFPIKFDAITMKKVNSFITGPTLLARGSLIRSYEVPALTSPWGLKESSKYGQIKPFKARNTGQRPDIVDGEDESEKLDN</sequence>
<evidence type="ECO:0000313" key="2">
    <source>
        <dbReference type="Proteomes" id="UP000309997"/>
    </source>
</evidence>
<gene>
    <name evidence="1" type="ORF">D5086_025401</name>
</gene>
<comment type="caution">
    <text evidence="1">The sequence shown here is derived from an EMBL/GenBank/DDBJ whole genome shotgun (WGS) entry which is preliminary data.</text>
</comment>
<proteinExistence type="predicted"/>
<protein>
    <submittedName>
        <fullName evidence="1">Uncharacterized protein</fullName>
    </submittedName>
</protein>
<name>A0ACC4AZ33_POPAL</name>
<keyword evidence="2" id="KW-1185">Reference proteome</keyword>
<reference evidence="1 2" key="1">
    <citation type="journal article" date="2024" name="Plant Biotechnol. J.">
        <title>Genome and CRISPR/Cas9 system of a widespread forest tree (Populus alba) in the world.</title>
        <authorList>
            <person name="Liu Y.J."/>
            <person name="Jiang P.F."/>
            <person name="Han X.M."/>
            <person name="Li X.Y."/>
            <person name="Wang H.M."/>
            <person name="Wang Y.J."/>
            <person name="Wang X.X."/>
            <person name="Zeng Q.Y."/>
        </authorList>
    </citation>
    <scope>NUCLEOTIDE SEQUENCE [LARGE SCALE GENOMIC DNA]</scope>
    <source>
        <strain evidence="2">cv. PAL-ZL1</strain>
    </source>
</reference>
<evidence type="ECO:0000313" key="1">
    <source>
        <dbReference type="EMBL" id="KAL3571497.1"/>
    </source>
</evidence>
<accession>A0ACC4AZ33</accession>